<accession>A0A0A8XU77</accession>
<evidence type="ECO:0000313" key="1">
    <source>
        <dbReference type="EMBL" id="JAD17436.1"/>
    </source>
</evidence>
<proteinExistence type="predicted"/>
<name>A0A0A8XU77_ARUDO</name>
<dbReference type="EMBL" id="GBRH01280459">
    <property type="protein sequence ID" value="JAD17436.1"/>
    <property type="molecule type" value="Transcribed_RNA"/>
</dbReference>
<reference evidence="1" key="2">
    <citation type="journal article" date="2015" name="Data Brief">
        <title>Shoot transcriptome of the giant reed, Arundo donax.</title>
        <authorList>
            <person name="Barrero R.A."/>
            <person name="Guerrero F.D."/>
            <person name="Moolhuijzen P."/>
            <person name="Goolsby J.A."/>
            <person name="Tidwell J."/>
            <person name="Bellgard S.E."/>
            <person name="Bellgard M.I."/>
        </authorList>
    </citation>
    <scope>NUCLEOTIDE SEQUENCE</scope>
    <source>
        <tissue evidence="1">Shoot tissue taken approximately 20 cm above the soil surface</tissue>
    </source>
</reference>
<organism evidence="1">
    <name type="scientific">Arundo donax</name>
    <name type="common">Giant reed</name>
    <name type="synonym">Donax arundinaceus</name>
    <dbReference type="NCBI Taxonomy" id="35708"/>
    <lineage>
        <taxon>Eukaryota</taxon>
        <taxon>Viridiplantae</taxon>
        <taxon>Streptophyta</taxon>
        <taxon>Embryophyta</taxon>
        <taxon>Tracheophyta</taxon>
        <taxon>Spermatophyta</taxon>
        <taxon>Magnoliopsida</taxon>
        <taxon>Liliopsida</taxon>
        <taxon>Poales</taxon>
        <taxon>Poaceae</taxon>
        <taxon>PACMAD clade</taxon>
        <taxon>Arundinoideae</taxon>
        <taxon>Arundineae</taxon>
        <taxon>Arundo</taxon>
    </lineage>
</organism>
<reference evidence="1" key="1">
    <citation type="submission" date="2014-09" db="EMBL/GenBank/DDBJ databases">
        <authorList>
            <person name="Magalhaes I.L.F."/>
            <person name="Oliveira U."/>
            <person name="Santos F.R."/>
            <person name="Vidigal T.H.D.A."/>
            <person name="Brescovit A.D."/>
            <person name="Santos A.J."/>
        </authorList>
    </citation>
    <scope>NUCLEOTIDE SEQUENCE</scope>
    <source>
        <tissue evidence="1">Shoot tissue taken approximately 20 cm above the soil surface</tissue>
    </source>
</reference>
<sequence>MLSAQTQSPQDLGEE</sequence>
<protein>
    <submittedName>
        <fullName evidence="1">Uncharacterized protein</fullName>
    </submittedName>
</protein>